<keyword evidence="2" id="KW-1185">Reference proteome</keyword>
<dbReference type="STRING" id="504805.SAMN05421505_10121"/>
<evidence type="ECO:0000313" key="2">
    <source>
        <dbReference type="Proteomes" id="UP000198923"/>
    </source>
</evidence>
<protein>
    <recommendedName>
        <fullName evidence="3">Nucleotidyltransferase domain-containing protein</fullName>
    </recommendedName>
</protein>
<gene>
    <name evidence="1" type="ORF">SAMN05421505_10121</name>
</gene>
<dbReference type="EMBL" id="FNCN01000001">
    <property type="protein sequence ID" value="SDF98906.1"/>
    <property type="molecule type" value="Genomic_DNA"/>
</dbReference>
<organism evidence="1 2">
    <name type="scientific">Sinosporangium album</name>
    <dbReference type="NCBI Taxonomy" id="504805"/>
    <lineage>
        <taxon>Bacteria</taxon>
        <taxon>Bacillati</taxon>
        <taxon>Actinomycetota</taxon>
        <taxon>Actinomycetes</taxon>
        <taxon>Streptosporangiales</taxon>
        <taxon>Streptosporangiaceae</taxon>
        <taxon>Sinosporangium</taxon>
    </lineage>
</organism>
<reference evidence="1 2" key="1">
    <citation type="submission" date="2016-10" db="EMBL/GenBank/DDBJ databases">
        <authorList>
            <person name="de Groot N.N."/>
        </authorList>
    </citation>
    <scope>NUCLEOTIDE SEQUENCE [LARGE SCALE GENOMIC DNA]</scope>
    <source>
        <strain evidence="1 2">CPCC 201354</strain>
    </source>
</reference>
<dbReference type="AlphaFoldDB" id="A0A1G7QK81"/>
<name>A0A1G7QK81_9ACTN</name>
<accession>A0A1G7QK81</accession>
<proteinExistence type="predicted"/>
<dbReference type="Proteomes" id="UP000198923">
    <property type="component" value="Unassembled WGS sequence"/>
</dbReference>
<evidence type="ECO:0000313" key="1">
    <source>
        <dbReference type="EMBL" id="SDF98906.1"/>
    </source>
</evidence>
<sequence length="323" mass="35725">MDQRGLKIDAVLGETDQGLGSPVLAVASGSVLAGFGNHRSDLDLLVLVDNDRLTRFPVQSHEHGTLIDVNVRQAAKVRGHAAWLRDGAWPSAESVTQDAWNHRRRTLKTTTRLALGLPLAAAEPWDSWQAGLGEPWLARVVEQWWTVEAHRLARAVRLLRRDRPMVAATRGREAVVAALNARAAAGGQLYFTEKWVGEKLRVLGDEAGLAVLREVLAPPLRPDDRVARCLRLVDELVPVERPLHSVLRWATGVGTATLDDRTVVDRWQLRALEVRRTDLPESGAEDVLWSGPPDVDPPEDIHRLFVHDMLWLGVAEPDAEVTG</sequence>
<evidence type="ECO:0008006" key="3">
    <source>
        <dbReference type="Google" id="ProtNLM"/>
    </source>
</evidence>